<evidence type="ECO:0000313" key="3">
    <source>
        <dbReference type="EMBL" id="TXK62300.1"/>
    </source>
</evidence>
<feature type="signal peptide" evidence="2">
    <location>
        <begin position="1"/>
        <end position="17"/>
    </location>
</feature>
<feature type="transmembrane region" description="Helical" evidence="1">
    <location>
        <begin position="253"/>
        <end position="272"/>
    </location>
</feature>
<keyword evidence="1" id="KW-1133">Transmembrane helix</keyword>
<keyword evidence="4" id="KW-1185">Reference proteome</keyword>
<dbReference type="RefSeq" id="WP_147891719.1">
    <property type="nucleotide sequence ID" value="NZ_VRTS01000005.1"/>
</dbReference>
<protein>
    <submittedName>
        <fullName evidence="3">Uncharacterized protein</fullName>
    </submittedName>
</protein>
<evidence type="ECO:0000256" key="1">
    <source>
        <dbReference type="SAM" id="Phobius"/>
    </source>
</evidence>
<reference evidence="3 4" key="1">
    <citation type="submission" date="2019-08" db="EMBL/GenBank/DDBJ databases">
        <authorList>
            <person name="Karlyshev A.V."/>
        </authorList>
    </citation>
    <scope>NUCLEOTIDE SEQUENCE [LARGE SCALE GENOMIC DNA]</scope>
    <source>
        <strain evidence="3 4">Alg18-2.2</strain>
    </source>
</reference>
<keyword evidence="1" id="KW-0472">Membrane</keyword>
<name>A0A5C8KS01_9GAMM</name>
<comment type="caution">
    <text evidence="3">The sequence shown here is derived from an EMBL/GenBank/DDBJ whole genome shotgun (WGS) entry which is preliminary data.</text>
</comment>
<proteinExistence type="predicted"/>
<dbReference type="EMBL" id="VRTS01000005">
    <property type="protein sequence ID" value="TXK62300.1"/>
    <property type="molecule type" value="Genomic_DNA"/>
</dbReference>
<evidence type="ECO:0000313" key="4">
    <source>
        <dbReference type="Proteomes" id="UP000321248"/>
    </source>
</evidence>
<dbReference type="Proteomes" id="UP000321248">
    <property type="component" value="Unassembled WGS sequence"/>
</dbReference>
<sequence>MKVILATLLLAVSGVAAATTARIGTTEFTVPAPEGFAPATADMVPLYPLLETFVADTNGELASFLSQADAARAMQGEIPEMSRRFSAQYPLAAADATLSTRDFAEVRQAVAAENAEIARTIHEKFPNLMDRANEGLSQLSDTAAVMSISELVPLPAHEDDERRHSYSAYVTLQITDDAGNSTPFVSVVNATLVHLRGKLLILYAFGGEDDLEWAREAGAAWTDAVVSANPGTPGSSLTDALPTAGGRIDWAQATMRGLLTGLVVGVVAVVVARMRKRG</sequence>
<keyword evidence="1" id="KW-0812">Transmembrane</keyword>
<accession>A0A5C8KS01</accession>
<gene>
    <name evidence="3" type="ORF">FU658_08675</name>
</gene>
<evidence type="ECO:0000256" key="2">
    <source>
        <dbReference type="SAM" id="SignalP"/>
    </source>
</evidence>
<dbReference type="AlphaFoldDB" id="A0A5C8KS01"/>
<feature type="chain" id="PRO_5023036699" evidence="2">
    <location>
        <begin position="18"/>
        <end position="278"/>
    </location>
</feature>
<keyword evidence="2" id="KW-0732">Signal</keyword>
<organism evidence="3 4">
    <name type="scientific">Alkalisalibacterium limincola</name>
    <dbReference type="NCBI Taxonomy" id="2699169"/>
    <lineage>
        <taxon>Bacteria</taxon>
        <taxon>Pseudomonadati</taxon>
        <taxon>Pseudomonadota</taxon>
        <taxon>Gammaproteobacteria</taxon>
        <taxon>Lysobacterales</taxon>
        <taxon>Lysobacteraceae</taxon>
        <taxon>Alkalisalibacterium</taxon>
    </lineage>
</organism>
<dbReference type="OrthoDB" id="6024074at2"/>